<dbReference type="InterPro" id="IPR044642">
    <property type="entry name" value="PTHR15588"/>
</dbReference>
<dbReference type="GO" id="GO:0005688">
    <property type="term" value="C:U6 snRNP"/>
    <property type="evidence" value="ECO:0007669"/>
    <property type="project" value="TreeGrafter"/>
</dbReference>
<feature type="compositionally biased region" description="Low complexity" evidence="5">
    <location>
        <begin position="22"/>
        <end position="45"/>
    </location>
</feature>
<feature type="region of interest" description="Disordered" evidence="5">
    <location>
        <begin position="22"/>
        <end position="46"/>
    </location>
</feature>
<keyword evidence="4" id="KW-0687">Ribonucleoprotein</keyword>
<dbReference type="Pfam" id="PF01423">
    <property type="entry name" value="LSM"/>
    <property type="match status" value="1"/>
</dbReference>
<dbReference type="SMART" id="SM00651">
    <property type="entry name" value="Sm"/>
    <property type="match status" value="1"/>
</dbReference>
<dbReference type="Gene3D" id="2.30.30.100">
    <property type="match status" value="1"/>
</dbReference>
<dbReference type="PANTHER" id="PTHR15588">
    <property type="entry name" value="LSM1"/>
    <property type="match status" value="1"/>
</dbReference>
<dbReference type="GO" id="GO:0003729">
    <property type="term" value="F:mRNA binding"/>
    <property type="evidence" value="ECO:0007669"/>
    <property type="project" value="TreeGrafter"/>
</dbReference>
<dbReference type="InterPro" id="IPR001163">
    <property type="entry name" value="Sm_dom_euk/arc"/>
</dbReference>
<gene>
    <name evidence="7" type="ORF">PCOS0759_LOCUS6903</name>
</gene>
<accession>A0A7S1KTY7</accession>
<dbReference type="GO" id="GO:0000398">
    <property type="term" value="P:mRNA splicing, via spliceosome"/>
    <property type="evidence" value="ECO:0007669"/>
    <property type="project" value="TreeGrafter"/>
</dbReference>
<dbReference type="PANTHER" id="PTHR15588:SF9">
    <property type="entry name" value="U6 SNRNA-ASSOCIATED SM-LIKE PROTEIN LSM8"/>
    <property type="match status" value="1"/>
</dbReference>
<sequence>MKPWMMHFHGLHRIGLDTTEISRTTTPPRTTTTTTITMPTPSRSPHPLTLEPCIALHRPVQIIITTTTTTTTMEDYLNKPVSVITADGEHYLGILKGFDQVSNLVIQNPSKLTYSTENGVKQEKFYSLQEGSVKKDDTKKGGSNKIEIIRGSDVCCVALMDRKHSMQLEEHLEAEYYFQKQDLSKIKVKGIQPFY</sequence>
<evidence type="ECO:0000256" key="4">
    <source>
        <dbReference type="ARBA" id="ARBA00023274"/>
    </source>
</evidence>
<dbReference type="EMBL" id="HBGD01008393">
    <property type="protein sequence ID" value="CAD9083649.1"/>
    <property type="molecule type" value="Transcribed_RNA"/>
</dbReference>
<evidence type="ECO:0000256" key="5">
    <source>
        <dbReference type="SAM" id="MobiDB-lite"/>
    </source>
</evidence>
<protein>
    <recommendedName>
        <fullName evidence="6">Sm domain-containing protein</fullName>
    </recommendedName>
</protein>
<dbReference type="GO" id="GO:0046540">
    <property type="term" value="C:U4/U6 x U5 tri-snRNP complex"/>
    <property type="evidence" value="ECO:0007669"/>
    <property type="project" value="TreeGrafter"/>
</dbReference>
<evidence type="ECO:0000259" key="6">
    <source>
        <dbReference type="PROSITE" id="PS52002"/>
    </source>
</evidence>
<evidence type="ECO:0000313" key="7">
    <source>
        <dbReference type="EMBL" id="CAD9083649.1"/>
    </source>
</evidence>
<dbReference type="SUPFAM" id="SSF50182">
    <property type="entry name" value="Sm-like ribonucleoproteins"/>
    <property type="match status" value="1"/>
</dbReference>
<name>A0A7S1KTY7_9EUKA</name>
<keyword evidence="3" id="KW-0694">RNA-binding</keyword>
<proteinExistence type="inferred from homology"/>
<dbReference type="InterPro" id="IPR010920">
    <property type="entry name" value="LSM_dom_sf"/>
</dbReference>
<comment type="similarity">
    <text evidence="1">Belongs to the snRNP Sm proteins family.</text>
</comment>
<evidence type="ECO:0000256" key="3">
    <source>
        <dbReference type="ARBA" id="ARBA00022884"/>
    </source>
</evidence>
<dbReference type="PROSITE" id="PS52002">
    <property type="entry name" value="SM"/>
    <property type="match status" value="1"/>
</dbReference>
<dbReference type="AlphaFoldDB" id="A0A7S1KTY7"/>
<organism evidence="7">
    <name type="scientific">Percolomonas cosmopolitus</name>
    <dbReference type="NCBI Taxonomy" id="63605"/>
    <lineage>
        <taxon>Eukaryota</taxon>
        <taxon>Discoba</taxon>
        <taxon>Heterolobosea</taxon>
        <taxon>Tetramitia</taxon>
        <taxon>Eutetramitia</taxon>
        <taxon>Percolomonadidae</taxon>
        <taxon>Percolomonas</taxon>
    </lineage>
</organism>
<dbReference type="InterPro" id="IPR047575">
    <property type="entry name" value="Sm"/>
</dbReference>
<reference evidence="7" key="1">
    <citation type="submission" date="2021-01" db="EMBL/GenBank/DDBJ databases">
        <authorList>
            <person name="Corre E."/>
            <person name="Pelletier E."/>
            <person name="Niang G."/>
            <person name="Scheremetjew M."/>
            <person name="Finn R."/>
            <person name="Kale V."/>
            <person name="Holt S."/>
            <person name="Cochrane G."/>
            <person name="Meng A."/>
            <person name="Brown T."/>
            <person name="Cohen L."/>
        </authorList>
    </citation>
    <scope>NUCLEOTIDE SEQUENCE</scope>
    <source>
        <strain evidence="7">WS</strain>
    </source>
</reference>
<evidence type="ECO:0000256" key="2">
    <source>
        <dbReference type="ARBA" id="ARBA00022664"/>
    </source>
</evidence>
<dbReference type="GO" id="GO:0071011">
    <property type="term" value="C:precatalytic spliceosome"/>
    <property type="evidence" value="ECO:0007669"/>
    <property type="project" value="TreeGrafter"/>
</dbReference>
<feature type="domain" description="Sm" evidence="6">
    <location>
        <begin position="68"/>
        <end position="163"/>
    </location>
</feature>
<keyword evidence="2" id="KW-0507">mRNA processing</keyword>
<evidence type="ECO:0000256" key="1">
    <source>
        <dbReference type="ARBA" id="ARBA00006850"/>
    </source>
</evidence>